<protein>
    <submittedName>
        <fullName evidence="1">Uncharacterized protein</fullName>
    </submittedName>
</protein>
<dbReference type="EMBL" id="CP002100">
    <property type="protein sequence ID" value="ADN51880.1"/>
    <property type="molecule type" value="Genomic_DNA"/>
</dbReference>
<evidence type="ECO:0000313" key="2">
    <source>
        <dbReference type="Proteomes" id="UP000006681"/>
    </source>
</evidence>
<name>E1QS48_VULDI</name>
<reference evidence="2" key="2">
    <citation type="journal article" date="2010" name="Stand. Genomic Sci.">
        <title>Complete genome sequence of Vulcanisaeta distributa type strain (IC-017T).</title>
        <authorList>
            <person name="Mavromatis K."/>
            <person name="Sikorski J."/>
            <person name="Pabst E."/>
            <person name="Teshima H."/>
            <person name="Lapidus A."/>
            <person name="Lucas S."/>
            <person name="Nolan M."/>
            <person name="Glavina Del Rio T."/>
            <person name="Cheng J."/>
            <person name="Bruce D."/>
            <person name="Goodwin L."/>
            <person name="Pitluck S."/>
            <person name="Liolios K."/>
            <person name="Ivanova N."/>
            <person name="Mikhailova N."/>
            <person name="Pati A."/>
            <person name="Chen A."/>
            <person name="Palaniappan K."/>
            <person name="Land M."/>
            <person name="Hauser L."/>
            <person name="Chang Y."/>
            <person name="Jeffries C."/>
            <person name="Rohde M."/>
            <person name="Spring S."/>
            <person name="Goker M."/>
            <person name="Wirth R."/>
            <person name="Woyke T."/>
            <person name="Bristow J."/>
            <person name="Eisen J."/>
            <person name="Markowitz V."/>
            <person name="Hugenholtz P."/>
            <person name="Klenk H."/>
            <person name="Kyrpides N."/>
        </authorList>
    </citation>
    <scope>NUCLEOTIDE SEQUENCE [LARGE SCALE GENOMIC DNA]</scope>
    <source>
        <strain evidence="2">DSM 14429 / JCM 11212 / NBRC 100878 / IC-017</strain>
    </source>
</reference>
<proteinExistence type="predicted"/>
<organism evidence="1 2">
    <name type="scientific">Vulcanisaeta distributa (strain DSM 14429 / JCM 11212 / NBRC 100878 / IC-017)</name>
    <dbReference type="NCBI Taxonomy" id="572478"/>
    <lineage>
        <taxon>Archaea</taxon>
        <taxon>Thermoproteota</taxon>
        <taxon>Thermoprotei</taxon>
        <taxon>Thermoproteales</taxon>
        <taxon>Thermoproteaceae</taxon>
        <taxon>Vulcanisaeta</taxon>
    </lineage>
</organism>
<reference evidence="1 2" key="1">
    <citation type="journal article" date="2010" name="Stand. Genomic Sci.">
        <title>Complete genome sequence of Vulcanisaeta distributa type strain (IC-017).</title>
        <authorList>
            <person name="Mavromatis K."/>
            <person name="Sikorski J."/>
            <person name="Pabst E."/>
            <person name="Teshima H."/>
            <person name="Lapidus A."/>
            <person name="Lucas S."/>
            <person name="Nolan M."/>
            <person name="Glavina Del Rio T."/>
            <person name="Cheng J.F."/>
            <person name="Bruce D."/>
            <person name="Goodwin L."/>
            <person name="Pitluck S."/>
            <person name="Liolios K."/>
            <person name="Ivanova N."/>
            <person name="Mikhailova N."/>
            <person name="Pati A."/>
            <person name="Chen A."/>
            <person name="Palaniappan K."/>
            <person name="Land M."/>
            <person name="Hauser L."/>
            <person name="Chang Y.J."/>
            <person name="Jeffries C.D."/>
            <person name="Rohde M."/>
            <person name="Spring S."/>
            <person name="Goker M."/>
            <person name="Wirth R."/>
            <person name="Woyke T."/>
            <person name="Bristow J."/>
            <person name="Eisen J.A."/>
            <person name="Markowitz V."/>
            <person name="Hugenholtz P."/>
            <person name="Klenk H.P."/>
            <person name="Kyrpides N.C."/>
        </authorList>
    </citation>
    <scope>NUCLEOTIDE SEQUENCE [LARGE SCALE GENOMIC DNA]</scope>
    <source>
        <strain evidence="2">DSM 14429 / JCM 11212 / NBRC 100878 / IC-017</strain>
    </source>
</reference>
<dbReference type="HOGENOM" id="CLU_1412440_0_0_2"/>
<dbReference type="AlphaFoldDB" id="E1QS48"/>
<keyword evidence="2" id="KW-1185">Reference proteome</keyword>
<dbReference type="KEGG" id="vdi:Vdis_2516"/>
<gene>
    <name evidence="1" type="ordered locus">Vdis_2516</name>
</gene>
<dbReference type="Proteomes" id="UP000006681">
    <property type="component" value="Chromosome"/>
</dbReference>
<evidence type="ECO:0000313" key="1">
    <source>
        <dbReference type="EMBL" id="ADN51880.1"/>
    </source>
</evidence>
<accession>E1QS48</accession>
<sequence>MRMGNAFVGHNNVEDIVLIIKDRLKKAIGSTQFNDVEFNESRYFLKQKLPNKTYEISLNDLENLRFVMSIHNHSVAYMNNLAHLLLDALEVEQYDVEVTSSDVKIIPKVNDNDLKDAYIIASSINTVMILIRNIYTDVKIINSSGLSIFDVIQSVAGLLLDGSVVRGKLHIRPQVQSWLPLPCQYFLTSCTQ</sequence>